<proteinExistence type="predicted"/>
<keyword evidence="2" id="KW-0812">Transmembrane</keyword>
<feature type="region of interest" description="Disordered" evidence="1">
    <location>
        <begin position="63"/>
        <end position="89"/>
    </location>
</feature>
<sequence>QRQLRTLPPRRRRGALSPLPPSGHLVVAVVLRPRPYHRAAFLPPPYYVLTPAVTVLPSRSNGASAGPMVGRAGHRRPAATERGGSTSPEGRMAAAEIYHLLSLIINTFYSNKEIFLHELISNAGRGRGGTIPMYVSMRGLYRMKPPTVFMPVSIKENVEKLFEAHKAMDQFELKHNLITLNVGKASREEYELSKDLKVRAFRTYHAIPSQVNVYPRNIFVRHKLKQKYAGLKGDEIKNLKSSCVEVCLGWLALWICWCFISTLTSYFLFIACPNSALCYWMRQNGKYLVICGAI</sequence>
<feature type="non-terminal residue" evidence="3">
    <location>
        <position position="1"/>
    </location>
</feature>
<dbReference type="SUPFAM" id="SSF55874">
    <property type="entry name" value="ATPase domain of HSP90 chaperone/DNA topoisomerase II/histidine kinase"/>
    <property type="match status" value="1"/>
</dbReference>
<protein>
    <submittedName>
        <fullName evidence="3">Uncharacterized protein</fullName>
    </submittedName>
</protein>
<evidence type="ECO:0000256" key="1">
    <source>
        <dbReference type="SAM" id="MobiDB-lite"/>
    </source>
</evidence>
<keyword evidence="4" id="KW-1185">Reference proteome</keyword>
<reference evidence="3" key="1">
    <citation type="submission" date="2017-07" db="EMBL/GenBank/DDBJ databases">
        <title>Taro Niue Genome Assembly and Annotation.</title>
        <authorList>
            <person name="Atibalentja N."/>
            <person name="Keating K."/>
            <person name="Fields C.J."/>
        </authorList>
    </citation>
    <scope>NUCLEOTIDE SEQUENCE</scope>
    <source>
        <strain evidence="3">Niue_2</strain>
        <tissue evidence="3">Leaf</tissue>
    </source>
</reference>
<evidence type="ECO:0000313" key="4">
    <source>
        <dbReference type="Proteomes" id="UP000652761"/>
    </source>
</evidence>
<accession>A0A843XP75</accession>
<feature type="transmembrane region" description="Helical" evidence="2">
    <location>
        <begin position="248"/>
        <end position="272"/>
    </location>
</feature>
<dbReference type="Proteomes" id="UP000652761">
    <property type="component" value="Unassembled WGS sequence"/>
</dbReference>
<dbReference type="OrthoDB" id="527344at2759"/>
<name>A0A843XP75_COLES</name>
<evidence type="ECO:0000256" key="2">
    <source>
        <dbReference type="SAM" id="Phobius"/>
    </source>
</evidence>
<dbReference type="Gene3D" id="3.60.15.10">
    <property type="entry name" value="Ribonuclease Z/Hydroxyacylglutathione hydrolase-like"/>
    <property type="match status" value="1"/>
</dbReference>
<feature type="non-terminal residue" evidence="3">
    <location>
        <position position="294"/>
    </location>
</feature>
<keyword evidence="2" id="KW-1133">Transmembrane helix</keyword>
<dbReference type="PANTHER" id="PTHR46504:SF2">
    <property type="entry name" value="TRNASE Z TRZ1"/>
    <property type="match status" value="1"/>
</dbReference>
<keyword evidence="2" id="KW-0472">Membrane</keyword>
<dbReference type="InterPro" id="IPR036890">
    <property type="entry name" value="HATPase_C_sf"/>
</dbReference>
<dbReference type="PANTHER" id="PTHR46504">
    <property type="entry name" value="TRNASE Z TRZ1"/>
    <property type="match status" value="1"/>
</dbReference>
<dbReference type="InterPro" id="IPR020575">
    <property type="entry name" value="Hsp90_N"/>
</dbReference>
<dbReference type="InterPro" id="IPR036866">
    <property type="entry name" value="RibonucZ/Hydroxyglut_hydro"/>
</dbReference>
<dbReference type="EMBL" id="NMUH01010143">
    <property type="protein sequence ID" value="MQM20747.1"/>
    <property type="molecule type" value="Genomic_DNA"/>
</dbReference>
<dbReference type="Gene3D" id="3.30.565.10">
    <property type="entry name" value="Histidine kinase-like ATPase, C-terminal domain"/>
    <property type="match status" value="1"/>
</dbReference>
<comment type="caution">
    <text evidence="3">The sequence shown here is derived from an EMBL/GenBank/DDBJ whole genome shotgun (WGS) entry which is preliminary data.</text>
</comment>
<dbReference type="PRINTS" id="PR00775">
    <property type="entry name" value="HEATSHOCK90"/>
</dbReference>
<gene>
    <name evidence="3" type="ORF">Taro_053775</name>
</gene>
<organism evidence="3 4">
    <name type="scientific">Colocasia esculenta</name>
    <name type="common">Wild taro</name>
    <name type="synonym">Arum esculentum</name>
    <dbReference type="NCBI Taxonomy" id="4460"/>
    <lineage>
        <taxon>Eukaryota</taxon>
        <taxon>Viridiplantae</taxon>
        <taxon>Streptophyta</taxon>
        <taxon>Embryophyta</taxon>
        <taxon>Tracheophyta</taxon>
        <taxon>Spermatophyta</taxon>
        <taxon>Magnoliopsida</taxon>
        <taxon>Liliopsida</taxon>
        <taxon>Araceae</taxon>
        <taxon>Aroideae</taxon>
        <taxon>Colocasieae</taxon>
        <taxon>Colocasia</taxon>
    </lineage>
</organism>
<dbReference type="AlphaFoldDB" id="A0A843XP75"/>
<evidence type="ECO:0000313" key="3">
    <source>
        <dbReference type="EMBL" id="MQM20747.1"/>
    </source>
</evidence>